<dbReference type="SUPFAM" id="SSF49785">
    <property type="entry name" value="Galactose-binding domain-like"/>
    <property type="match status" value="1"/>
</dbReference>
<name>A0A376G091_9FLAO</name>
<feature type="signal peptide" evidence="1">
    <location>
        <begin position="1"/>
        <end position="21"/>
    </location>
</feature>
<dbReference type="InterPro" id="IPR026395">
    <property type="entry name" value="CshA_fibril"/>
</dbReference>
<feature type="chain" id="PRO_5016813847" evidence="1">
    <location>
        <begin position="22"/>
        <end position="591"/>
    </location>
</feature>
<dbReference type="InterPro" id="IPR008979">
    <property type="entry name" value="Galactose-bd-like_sf"/>
</dbReference>
<organism evidence="3 4">
    <name type="scientific">Empedobacter falsenii</name>
    <dbReference type="NCBI Taxonomy" id="343874"/>
    <lineage>
        <taxon>Bacteria</taxon>
        <taxon>Pseudomonadati</taxon>
        <taxon>Bacteroidota</taxon>
        <taxon>Flavobacteriia</taxon>
        <taxon>Flavobacteriales</taxon>
        <taxon>Weeksellaceae</taxon>
        <taxon>Empedobacter</taxon>
    </lineage>
</organism>
<dbReference type="Pfam" id="PF19076">
    <property type="entry name" value="CshA_repeat"/>
    <property type="match status" value="1"/>
</dbReference>
<dbReference type="STRING" id="343874.GCA_000805695_01760"/>
<dbReference type="EMBL" id="UFXS01000001">
    <property type="protein sequence ID" value="STD53351.1"/>
    <property type="molecule type" value="Genomic_DNA"/>
</dbReference>
<sequence length="591" mass="63736">MNNLRKIISAIVVMITCNLNAQTVIFKEDFGKSTTRVRSPYTPSGVGYFIFADPNTVDNPLTDEASGGWDPYKYKEDVMARVIENGYYAVVNPINIGDDFNGIKDWTWENFIKEGVDADGNTNGAAFVVNAGQVLSTYYKRQVDQSLIKGHYYKLSFKLYSVSEGVILYSQIYSSSGNTLLAQSTINASTTGKWNEFSTTFKLSDDATSILKLQIALANANGGSIKNDLVIDNIIFEDLGTTNPGGTIVDIKDEPLSEPKAEDDSKLNNTVGSAVSISILDNDLLYDGTKATAASVEFRLFGIKGLTEYTVAGEGKWSYSSGILTFTPIGTFKGNPTPITYSILDKTYPEVVPGDYDYQPGSATAETNRAKVIVTYVGNPTAISDNYTMNAGTTTSFDILENDTDLAGTIITKSDVNTILLIDPFNPLAMGTNSLVVIGEGTWTVDSSTKKLTFTPEAGFTDAPTPIQYYFTDTSGNNSNKATVTITVTGGGTTPTPGTICTKAPNTTTATSFTNVGVSTMSTKLANWPTAIPNGFLALESSTKGFVITRTADVAKIVDTKEGMIVYDTTEKCVKLYNGTIWHCIEKSCNE</sequence>
<dbReference type="Gene3D" id="2.60.120.260">
    <property type="entry name" value="Galactose-binding domain-like"/>
    <property type="match status" value="1"/>
</dbReference>
<keyword evidence="1" id="KW-0732">Signal</keyword>
<dbReference type="AlphaFoldDB" id="A0A376G091"/>
<protein>
    <submittedName>
        <fullName evidence="3">CshA-type fibril repeat</fullName>
    </submittedName>
</protein>
<feature type="domain" description="CshA" evidence="2">
    <location>
        <begin position="430"/>
        <end position="487"/>
    </location>
</feature>
<proteinExistence type="predicted"/>
<evidence type="ECO:0000313" key="4">
    <source>
        <dbReference type="Proteomes" id="UP000254737"/>
    </source>
</evidence>
<evidence type="ECO:0000259" key="2">
    <source>
        <dbReference type="Pfam" id="PF19076"/>
    </source>
</evidence>
<gene>
    <name evidence="3" type="ORF">NCTC13456_00447</name>
</gene>
<reference evidence="3 4" key="1">
    <citation type="submission" date="2018-06" db="EMBL/GenBank/DDBJ databases">
        <authorList>
            <consortium name="Pathogen Informatics"/>
            <person name="Doyle S."/>
        </authorList>
    </citation>
    <scope>NUCLEOTIDE SEQUENCE [LARGE SCALE GENOMIC DNA]</scope>
    <source>
        <strain evidence="3 4">NCTC13456</strain>
    </source>
</reference>
<evidence type="ECO:0000313" key="3">
    <source>
        <dbReference type="EMBL" id="STD53351.1"/>
    </source>
</evidence>
<evidence type="ECO:0000256" key="1">
    <source>
        <dbReference type="SAM" id="SignalP"/>
    </source>
</evidence>
<dbReference type="RefSeq" id="WP_114998429.1">
    <property type="nucleotide sequence ID" value="NZ_UFXS01000001.1"/>
</dbReference>
<accession>A0A376G091</accession>
<dbReference type="Proteomes" id="UP000254737">
    <property type="component" value="Unassembled WGS sequence"/>
</dbReference>